<comment type="similarity">
    <text evidence="2 11">Belongs to the sodium:solute symporter (SSF) (TC 2.A.21) family.</text>
</comment>
<dbReference type="PROSITE" id="PS50283">
    <property type="entry name" value="NA_SOLUT_SYMP_3"/>
    <property type="match status" value="1"/>
</dbReference>
<evidence type="ECO:0000256" key="4">
    <source>
        <dbReference type="ARBA" id="ARBA00022475"/>
    </source>
</evidence>
<keyword evidence="3" id="KW-0813">Transport</keyword>
<dbReference type="GO" id="GO:0005886">
    <property type="term" value="C:plasma membrane"/>
    <property type="evidence" value="ECO:0007669"/>
    <property type="project" value="UniProtKB-SubCell"/>
</dbReference>
<reference evidence="13 14" key="2">
    <citation type="journal article" date="2019" name="G3 (Bethesda)">
        <title>Hybrid Assembly of the Genome of the Entomopathogenic Nematode Steinernema carpocapsae Identifies the X-Chromosome.</title>
        <authorList>
            <person name="Serra L."/>
            <person name="Macchietto M."/>
            <person name="Macias-Munoz A."/>
            <person name="McGill C.J."/>
            <person name="Rodriguez I.M."/>
            <person name="Rodriguez B."/>
            <person name="Murad R."/>
            <person name="Mortazavi A."/>
        </authorList>
    </citation>
    <scope>NUCLEOTIDE SEQUENCE [LARGE SCALE GENOMIC DNA]</scope>
    <source>
        <strain evidence="13 14">ALL</strain>
    </source>
</reference>
<protein>
    <recommendedName>
        <fullName evidence="15">Sodium/solute symporter</fullName>
    </recommendedName>
</protein>
<sequence length="533" mass="58101">MGGRSLPIIPVALSVLTSFLSGIALLGTPAEIFEHGGLWMVKYFMAPIALIISGFLFIPIFYHLKLVSIYQYIELRYNSPNLRKACAIAFAAHNLIFTGVSIYSPAIALSGVTNLEMWKLILLVGATSTIYTTIGGLKAVVWTDTIQAVVMYGGLGFVIIKGTIDAGGIGRVFEVFAISGRLENTLRFNPDPAQYYNIWNAVFGGLALWLSLYGLNQMSVQRYCSVKSVQDARKVVWLNIPLKLIISAMACYVGMLVLAYFYNCNPLETGEIDTLDQLTVLLAAKVSENYPGLTGLFIACIFAGTLSVVSGGYNSLAAIIFKDLIEPTVGHKLSAKNALLTNKIIVFMSGLISTALAYSAGPLGGIIKSSIGLLGATNGPIVGLFLVGMFCRNVSTRAVTVSFIFTIIVCVSLWVFSFMEDPYKGYVLPTNSSIEGCQGKSFIETFQPSTYDPHYGRPGTSYVSRISQLSYGFISKILVFTLSIVLSWVMPPKEEKYSSGRKHSLTLFGRQKKIMKPMQMSIVGNVKKESLKL</sequence>
<evidence type="ECO:0000256" key="9">
    <source>
        <dbReference type="ARBA" id="ARBA00023136"/>
    </source>
</evidence>
<keyword evidence="14" id="KW-1185">Reference proteome</keyword>
<keyword evidence="10" id="KW-0739">Sodium transport</keyword>
<feature type="transmembrane region" description="Helical" evidence="12">
    <location>
        <begin position="398"/>
        <end position="419"/>
    </location>
</feature>
<dbReference type="InterPro" id="IPR001734">
    <property type="entry name" value="Na/solute_symporter"/>
</dbReference>
<feature type="transmembrane region" description="Helical" evidence="12">
    <location>
        <begin position="469"/>
        <end position="489"/>
    </location>
</feature>
<comment type="caution">
    <text evidence="13">The sequence shown here is derived from an EMBL/GenBank/DDBJ whole genome shotgun (WGS) entry which is preliminary data.</text>
</comment>
<evidence type="ECO:0000256" key="10">
    <source>
        <dbReference type="ARBA" id="ARBA00023201"/>
    </source>
</evidence>
<evidence type="ECO:0000256" key="8">
    <source>
        <dbReference type="ARBA" id="ARBA00023065"/>
    </source>
</evidence>
<comment type="subcellular location">
    <subcellularLocation>
        <location evidence="1">Cell membrane</location>
        <topology evidence="1">Multi-pass membrane protein</topology>
    </subcellularLocation>
</comment>
<evidence type="ECO:0000256" key="6">
    <source>
        <dbReference type="ARBA" id="ARBA00022989"/>
    </source>
</evidence>
<feature type="transmembrane region" description="Helical" evidence="12">
    <location>
        <begin position="236"/>
        <end position="262"/>
    </location>
</feature>
<feature type="transmembrane region" description="Helical" evidence="12">
    <location>
        <begin position="40"/>
        <end position="64"/>
    </location>
</feature>
<dbReference type="NCBIfam" id="TIGR00813">
    <property type="entry name" value="sss"/>
    <property type="match status" value="1"/>
</dbReference>
<dbReference type="Gene3D" id="1.20.1730.10">
    <property type="entry name" value="Sodium/glucose cotransporter"/>
    <property type="match status" value="1"/>
</dbReference>
<name>A0A4U5P0L9_STECR</name>
<dbReference type="OrthoDB" id="6132759at2759"/>
<evidence type="ECO:0000256" key="2">
    <source>
        <dbReference type="ARBA" id="ARBA00006434"/>
    </source>
</evidence>
<gene>
    <name evidence="13" type="ORF">L596_013543</name>
</gene>
<evidence type="ECO:0000256" key="12">
    <source>
        <dbReference type="SAM" id="Phobius"/>
    </source>
</evidence>
<keyword evidence="5 12" id="KW-0812">Transmembrane</keyword>
<feature type="transmembrane region" description="Helical" evidence="12">
    <location>
        <begin position="85"/>
        <end position="106"/>
    </location>
</feature>
<feature type="transmembrane region" description="Helical" evidence="12">
    <location>
        <begin position="149"/>
        <end position="173"/>
    </location>
</feature>
<reference evidence="13 14" key="1">
    <citation type="journal article" date="2015" name="Genome Biol.">
        <title>Comparative genomics of Steinernema reveals deeply conserved gene regulatory networks.</title>
        <authorList>
            <person name="Dillman A.R."/>
            <person name="Macchietto M."/>
            <person name="Porter C.F."/>
            <person name="Rogers A."/>
            <person name="Williams B."/>
            <person name="Antoshechkin I."/>
            <person name="Lee M.M."/>
            <person name="Goodwin Z."/>
            <person name="Lu X."/>
            <person name="Lewis E.E."/>
            <person name="Goodrich-Blair H."/>
            <person name="Stock S.P."/>
            <person name="Adams B.J."/>
            <person name="Sternberg P.W."/>
            <person name="Mortazavi A."/>
        </authorList>
    </citation>
    <scope>NUCLEOTIDE SEQUENCE [LARGE SCALE GENOMIC DNA]</scope>
    <source>
        <strain evidence="13 14">ALL</strain>
    </source>
</reference>
<feature type="transmembrane region" description="Helical" evidence="12">
    <location>
        <begin position="7"/>
        <end position="28"/>
    </location>
</feature>
<dbReference type="STRING" id="34508.A0A4U5P0L9"/>
<evidence type="ECO:0000313" key="13">
    <source>
        <dbReference type="EMBL" id="TKR89442.1"/>
    </source>
</evidence>
<evidence type="ECO:0000313" key="14">
    <source>
        <dbReference type="Proteomes" id="UP000298663"/>
    </source>
</evidence>
<dbReference type="PANTHER" id="PTHR42985">
    <property type="entry name" value="SODIUM-COUPLED MONOCARBOXYLATE TRANSPORTER"/>
    <property type="match status" value="1"/>
</dbReference>
<dbReference type="EMBL" id="AZBU02000003">
    <property type="protein sequence ID" value="TKR89442.1"/>
    <property type="molecule type" value="Genomic_DNA"/>
</dbReference>
<keyword evidence="4" id="KW-1003">Cell membrane</keyword>
<feature type="transmembrane region" description="Helical" evidence="12">
    <location>
        <begin position="118"/>
        <end position="137"/>
    </location>
</feature>
<dbReference type="GO" id="GO:0006814">
    <property type="term" value="P:sodium ion transport"/>
    <property type="evidence" value="ECO:0007669"/>
    <property type="project" value="UniProtKB-KW"/>
</dbReference>
<dbReference type="GO" id="GO:0015293">
    <property type="term" value="F:symporter activity"/>
    <property type="evidence" value="ECO:0007669"/>
    <property type="project" value="TreeGrafter"/>
</dbReference>
<evidence type="ECO:0000256" key="11">
    <source>
        <dbReference type="RuleBase" id="RU362091"/>
    </source>
</evidence>
<feature type="transmembrane region" description="Helical" evidence="12">
    <location>
        <begin position="193"/>
        <end position="215"/>
    </location>
</feature>
<evidence type="ECO:0000256" key="1">
    <source>
        <dbReference type="ARBA" id="ARBA00004651"/>
    </source>
</evidence>
<keyword evidence="6 12" id="KW-1133">Transmembrane helix</keyword>
<evidence type="ECO:0000256" key="3">
    <source>
        <dbReference type="ARBA" id="ARBA00022448"/>
    </source>
</evidence>
<feature type="transmembrane region" description="Helical" evidence="12">
    <location>
        <begin position="296"/>
        <end position="320"/>
    </location>
</feature>
<evidence type="ECO:0000256" key="7">
    <source>
        <dbReference type="ARBA" id="ARBA00023053"/>
    </source>
</evidence>
<accession>A0A4U5P0L9</accession>
<keyword evidence="8" id="KW-0406">Ion transport</keyword>
<proteinExistence type="inferred from homology"/>
<dbReference type="InterPro" id="IPR051163">
    <property type="entry name" value="Sodium:Solute_Symporter_SSF"/>
</dbReference>
<dbReference type="Proteomes" id="UP000298663">
    <property type="component" value="Unassembled WGS sequence"/>
</dbReference>
<dbReference type="AlphaFoldDB" id="A0A4U5P0L9"/>
<feature type="transmembrane region" description="Helical" evidence="12">
    <location>
        <begin position="371"/>
        <end position="391"/>
    </location>
</feature>
<dbReference type="PANTHER" id="PTHR42985:SF40">
    <property type="entry name" value="LD47995P-RELATED"/>
    <property type="match status" value="1"/>
</dbReference>
<keyword evidence="7" id="KW-0915">Sodium</keyword>
<organism evidence="13 14">
    <name type="scientific">Steinernema carpocapsae</name>
    <name type="common">Entomopathogenic nematode</name>
    <dbReference type="NCBI Taxonomy" id="34508"/>
    <lineage>
        <taxon>Eukaryota</taxon>
        <taxon>Metazoa</taxon>
        <taxon>Ecdysozoa</taxon>
        <taxon>Nematoda</taxon>
        <taxon>Chromadorea</taxon>
        <taxon>Rhabditida</taxon>
        <taxon>Tylenchina</taxon>
        <taxon>Panagrolaimomorpha</taxon>
        <taxon>Strongyloidoidea</taxon>
        <taxon>Steinernematidae</taxon>
        <taxon>Steinernema</taxon>
    </lineage>
</organism>
<evidence type="ECO:0008006" key="15">
    <source>
        <dbReference type="Google" id="ProtNLM"/>
    </source>
</evidence>
<keyword evidence="9 12" id="KW-0472">Membrane</keyword>
<evidence type="ECO:0000256" key="5">
    <source>
        <dbReference type="ARBA" id="ARBA00022692"/>
    </source>
</evidence>
<dbReference type="InterPro" id="IPR038377">
    <property type="entry name" value="Na/Glc_symporter_sf"/>
</dbReference>
<feature type="transmembrane region" description="Helical" evidence="12">
    <location>
        <begin position="340"/>
        <end position="359"/>
    </location>
</feature>
<dbReference type="Pfam" id="PF00474">
    <property type="entry name" value="SSF"/>
    <property type="match status" value="1"/>
</dbReference>